<reference evidence="3" key="1">
    <citation type="submission" date="2022-11" db="UniProtKB">
        <authorList>
            <consortium name="WormBaseParasite"/>
        </authorList>
    </citation>
    <scope>IDENTIFICATION</scope>
</reference>
<keyword evidence="1" id="KW-0472">Membrane</keyword>
<proteinExistence type="predicted"/>
<dbReference type="Gene3D" id="1.20.140.150">
    <property type="match status" value="1"/>
</dbReference>
<keyword evidence="1" id="KW-1133">Transmembrane helix</keyword>
<feature type="transmembrane region" description="Helical" evidence="1">
    <location>
        <begin position="76"/>
        <end position="96"/>
    </location>
</feature>
<accession>A0A914C2K3</accession>
<dbReference type="AlphaFoldDB" id="A0A914C2K3"/>
<dbReference type="PANTHER" id="PTHR37446:SF1">
    <property type="entry name" value="CLAUDIN"/>
    <property type="match status" value="1"/>
</dbReference>
<dbReference type="PANTHER" id="PTHR37446">
    <property type="entry name" value="CLAUDIN-LIKE IN CAENORHABDITIS"/>
    <property type="match status" value="1"/>
</dbReference>
<evidence type="ECO:0000313" key="2">
    <source>
        <dbReference type="Proteomes" id="UP000887540"/>
    </source>
</evidence>
<evidence type="ECO:0000313" key="3">
    <source>
        <dbReference type="WBParaSite" id="ACRNAN_Path_1596.g6205.t1"/>
    </source>
</evidence>
<keyword evidence="2" id="KW-1185">Reference proteome</keyword>
<keyword evidence="1" id="KW-0812">Transmembrane</keyword>
<protein>
    <submittedName>
        <fullName evidence="3">Uncharacterized protein</fullName>
    </submittedName>
</protein>
<dbReference type="Pfam" id="PF06653">
    <property type="entry name" value="Claudin_3"/>
    <property type="match status" value="1"/>
</dbReference>
<organism evidence="2 3">
    <name type="scientific">Acrobeloides nanus</name>
    <dbReference type="NCBI Taxonomy" id="290746"/>
    <lineage>
        <taxon>Eukaryota</taxon>
        <taxon>Metazoa</taxon>
        <taxon>Ecdysozoa</taxon>
        <taxon>Nematoda</taxon>
        <taxon>Chromadorea</taxon>
        <taxon>Rhabditida</taxon>
        <taxon>Tylenchina</taxon>
        <taxon>Cephalobomorpha</taxon>
        <taxon>Cephaloboidea</taxon>
        <taxon>Cephalobidae</taxon>
        <taxon>Acrobeloides</taxon>
    </lineage>
</organism>
<dbReference type="Proteomes" id="UP000887540">
    <property type="component" value="Unplaced"/>
</dbReference>
<feature type="transmembrane region" description="Helical" evidence="1">
    <location>
        <begin position="119"/>
        <end position="145"/>
    </location>
</feature>
<dbReference type="WBParaSite" id="ACRNAN_Path_1596.g6205.t1">
    <property type="protein sequence ID" value="ACRNAN_Path_1596.g6205.t1"/>
    <property type="gene ID" value="ACRNAN_Path_1596.g6205"/>
</dbReference>
<evidence type="ECO:0000256" key="1">
    <source>
        <dbReference type="SAM" id="Phobius"/>
    </source>
</evidence>
<sequence length="149" mass="16703">MGIFPFACEIRKDDKPITTTPGYKDPCQEWWDNLTGWQKGVAAAMCLAVLVEIIALIWNIVTFCACCCKKYIIHPLVAFAFLIAILHLIALIIYGLKYKDQIDFKNLPKDPKNSNNLGYSFYMAIVAMIGAVLNIFVGGIAVHFAKRDL</sequence>
<dbReference type="InterPro" id="IPR009545">
    <property type="entry name" value="Claudin-like"/>
</dbReference>
<name>A0A914C2K3_9BILA</name>
<feature type="transmembrane region" description="Helical" evidence="1">
    <location>
        <begin position="41"/>
        <end position="64"/>
    </location>
</feature>